<dbReference type="PRINTS" id="PR00455">
    <property type="entry name" value="HTHTETR"/>
</dbReference>
<keyword evidence="1" id="KW-0805">Transcription regulation</keyword>
<feature type="region of interest" description="Disordered" evidence="5">
    <location>
        <begin position="1"/>
        <end position="20"/>
    </location>
</feature>
<evidence type="ECO:0000256" key="3">
    <source>
        <dbReference type="ARBA" id="ARBA00023163"/>
    </source>
</evidence>
<comment type="caution">
    <text evidence="7">The sequence shown here is derived from an EMBL/GenBank/DDBJ whole genome shotgun (WGS) entry which is preliminary data.</text>
</comment>
<name>A0A250VVZ6_STROL</name>
<dbReference type="Proteomes" id="UP000217446">
    <property type="component" value="Unassembled WGS sequence"/>
</dbReference>
<evidence type="ECO:0000313" key="7">
    <source>
        <dbReference type="EMBL" id="GAX58249.1"/>
    </source>
</evidence>
<dbReference type="EMBL" id="BDQI01000048">
    <property type="protein sequence ID" value="GAX58249.1"/>
    <property type="molecule type" value="Genomic_DNA"/>
</dbReference>
<keyword evidence="8" id="KW-1185">Reference proteome</keyword>
<proteinExistence type="predicted"/>
<dbReference type="InterPro" id="IPR001647">
    <property type="entry name" value="HTH_TetR"/>
</dbReference>
<feature type="domain" description="HTH tetR-type" evidence="6">
    <location>
        <begin position="19"/>
        <end position="79"/>
    </location>
</feature>
<accession>A0A250VVZ6</accession>
<dbReference type="AlphaFoldDB" id="A0A250VVZ6"/>
<dbReference type="PANTHER" id="PTHR30055">
    <property type="entry name" value="HTH-TYPE TRANSCRIPTIONAL REGULATOR RUTR"/>
    <property type="match status" value="1"/>
</dbReference>
<dbReference type="GO" id="GO:0000976">
    <property type="term" value="F:transcription cis-regulatory region binding"/>
    <property type="evidence" value="ECO:0007669"/>
    <property type="project" value="TreeGrafter"/>
</dbReference>
<evidence type="ECO:0000313" key="8">
    <source>
        <dbReference type="Proteomes" id="UP000217446"/>
    </source>
</evidence>
<feature type="DNA-binding region" description="H-T-H motif" evidence="4">
    <location>
        <begin position="42"/>
        <end position="61"/>
    </location>
</feature>
<dbReference type="PROSITE" id="PS01081">
    <property type="entry name" value="HTH_TETR_1"/>
    <property type="match status" value="1"/>
</dbReference>
<dbReference type="GO" id="GO:0003700">
    <property type="term" value="F:DNA-binding transcription factor activity"/>
    <property type="evidence" value="ECO:0007669"/>
    <property type="project" value="TreeGrafter"/>
</dbReference>
<dbReference type="Gene3D" id="1.10.357.10">
    <property type="entry name" value="Tetracycline Repressor, domain 2"/>
    <property type="match status" value="1"/>
</dbReference>
<dbReference type="Pfam" id="PF00440">
    <property type="entry name" value="TetR_N"/>
    <property type="match status" value="1"/>
</dbReference>
<dbReference type="InterPro" id="IPR050109">
    <property type="entry name" value="HTH-type_TetR-like_transc_reg"/>
</dbReference>
<dbReference type="PROSITE" id="PS50977">
    <property type="entry name" value="HTH_TETR_2"/>
    <property type="match status" value="1"/>
</dbReference>
<evidence type="ECO:0000259" key="6">
    <source>
        <dbReference type="PROSITE" id="PS50977"/>
    </source>
</evidence>
<dbReference type="InterPro" id="IPR009057">
    <property type="entry name" value="Homeodomain-like_sf"/>
</dbReference>
<protein>
    <submittedName>
        <fullName evidence="7">TetR family transcriptional regulator</fullName>
    </submittedName>
</protein>
<dbReference type="PANTHER" id="PTHR30055:SF238">
    <property type="entry name" value="MYCOFACTOCIN BIOSYNTHESIS TRANSCRIPTIONAL REGULATOR MFTR-RELATED"/>
    <property type="match status" value="1"/>
</dbReference>
<evidence type="ECO:0000256" key="1">
    <source>
        <dbReference type="ARBA" id="ARBA00023015"/>
    </source>
</evidence>
<keyword evidence="2 4" id="KW-0238">DNA-binding</keyword>
<sequence length="211" mass="23031">MVIREHGTPAPSLRERKRERTRQALVDAAAEMFERKGYDETTVAEIAAAAEIGTRTFFGYFASKEDILFPDSDARARTTIEAIVNRDPAEGPVDVLVRALETVAETDADMVSPMAAVRMRLFRTVPAVRGKALQIQMSAQQEIARALQAAFPDELDRVGAAALTGALTGAVNSALDALMDDEDAATVALDADRLRERVQQATELALRTWRS</sequence>
<evidence type="ECO:0000256" key="5">
    <source>
        <dbReference type="SAM" id="MobiDB-lite"/>
    </source>
</evidence>
<keyword evidence="3" id="KW-0804">Transcription</keyword>
<evidence type="ECO:0000256" key="2">
    <source>
        <dbReference type="ARBA" id="ARBA00023125"/>
    </source>
</evidence>
<organism evidence="7 8">
    <name type="scientific">Streptomyces olivochromogenes</name>
    <dbReference type="NCBI Taxonomy" id="1963"/>
    <lineage>
        <taxon>Bacteria</taxon>
        <taxon>Bacillati</taxon>
        <taxon>Actinomycetota</taxon>
        <taxon>Actinomycetes</taxon>
        <taxon>Kitasatosporales</taxon>
        <taxon>Streptomycetaceae</taxon>
        <taxon>Streptomyces</taxon>
    </lineage>
</organism>
<dbReference type="RefSeq" id="WP_067384035.1">
    <property type="nucleotide sequence ID" value="NZ_BDQI01000048.1"/>
</dbReference>
<gene>
    <name evidence="7" type="ORF">SO3561_09820</name>
</gene>
<dbReference type="SUPFAM" id="SSF46689">
    <property type="entry name" value="Homeodomain-like"/>
    <property type="match status" value="1"/>
</dbReference>
<reference evidence="8" key="1">
    <citation type="submission" date="2017-05" db="EMBL/GenBank/DDBJ databases">
        <title>Streptomyces olivochromogenes NBRC 3561 whole genome shotgun sequence.</title>
        <authorList>
            <person name="Dohra H."/>
            <person name="Kodani S."/>
        </authorList>
    </citation>
    <scope>NUCLEOTIDE SEQUENCE [LARGE SCALE GENOMIC DNA]</scope>
    <source>
        <strain evidence="8">NBRC 3561</strain>
    </source>
</reference>
<dbReference type="InterPro" id="IPR023772">
    <property type="entry name" value="DNA-bd_HTH_TetR-type_CS"/>
</dbReference>
<dbReference type="STRING" id="1963.AQJ27_46835"/>
<evidence type="ECO:0000256" key="4">
    <source>
        <dbReference type="PROSITE-ProRule" id="PRU00335"/>
    </source>
</evidence>